<reference evidence="2 3" key="1">
    <citation type="submission" date="2012-05" db="EMBL/GenBank/DDBJ databases">
        <title>Finished chromosome of genome of Chamaesiphon sp. PCC 6605.</title>
        <authorList>
            <consortium name="US DOE Joint Genome Institute"/>
            <person name="Gugger M."/>
            <person name="Coursin T."/>
            <person name="Rippka R."/>
            <person name="Tandeau De Marsac N."/>
            <person name="Huntemann M."/>
            <person name="Wei C.-L."/>
            <person name="Han J."/>
            <person name="Detter J.C."/>
            <person name="Han C."/>
            <person name="Tapia R."/>
            <person name="Chen A."/>
            <person name="Kyrpides N."/>
            <person name="Mavromatis K."/>
            <person name="Markowitz V."/>
            <person name="Szeto E."/>
            <person name="Ivanova N."/>
            <person name="Pagani I."/>
            <person name="Pati A."/>
            <person name="Goodwin L."/>
            <person name="Nordberg H.P."/>
            <person name="Cantor M.N."/>
            <person name="Hua S.X."/>
            <person name="Woyke T."/>
            <person name="Kerfeld C.A."/>
        </authorList>
    </citation>
    <scope>NUCLEOTIDE SEQUENCE [LARGE SCALE GENOMIC DNA]</scope>
    <source>
        <strain evidence="3">ATCC 27169 / PCC 6605</strain>
    </source>
</reference>
<dbReference type="CDD" id="cd00093">
    <property type="entry name" value="HTH_XRE"/>
    <property type="match status" value="1"/>
</dbReference>
<keyword evidence="3" id="KW-1185">Reference proteome</keyword>
<sequence>MAIVEITPDFSSLTTVDRLLELLDDRPDGITIKELSDTLNRPISMLQICLKIAIASRKVAVKQREFGGQLAKVYVLRTAATQPQHQLRRTAAPSYSSVTPMHLREVAGLTKVQLAIELGLSVRTINDWEQKRSQPRLVPSQLKQMMSVYQCTLDELIAAFE</sequence>
<name>K9UQP7_CHAP6</name>
<dbReference type="InterPro" id="IPR001387">
    <property type="entry name" value="Cro/C1-type_HTH"/>
</dbReference>
<dbReference type="InterPro" id="IPR010982">
    <property type="entry name" value="Lambda_DNA-bd_dom_sf"/>
</dbReference>
<dbReference type="HOGENOM" id="CLU_1640762_0_0_3"/>
<dbReference type="EMBL" id="CP003600">
    <property type="protein sequence ID" value="AFY96569.1"/>
    <property type="molecule type" value="Genomic_DNA"/>
</dbReference>
<feature type="domain" description="HTH cro/C1-type" evidence="1">
    <location>
        <begin position="103"/>
        <end position="156"/>
    </location>
</feature>
<dbReference type="PROSITE" id="PS50943">
    <property type="entry name" value="HTH_CROC1"/>
    <property type="match status" value="1"/>
</dbReference>
<proteinExistence type="predicted"/>
<dbReference type="Pfam" id="PF01381">
    <property type="entry name" value="HTH_3"/>
    <property type="match status" value="1"/>
</dbReference>
<evidence type="ECO:0000313" key="2">
    <source>
        <dbReference type="EMBL" id="AFY96569.1"/>
    </source>
</evidence>
<evidence type="ECO:0000259" key="1">
    <source>
        <dbReference type="PROSITE" id="PS50943"/>
    </source>
</evidence>
<organism evidence="2 3">
    <name type="scientific">Chamaesiphon minutus (strain ATCC 27169 / PCC 6605)</name>
    <dbReference type="NCBI Taxonomy" id="1173020"/>
    <lineage>
        <taxon>Bacteria</taxon>
        <taxon>Bacillati</taxon>
        <taxon>Cyanobacteriota</taxon>
        <taxon>Cyanophyceae</taxon>
        <taxon>Gomontiellales</taxon>
        <taxon>Chamaesiphonaceae</taxon>
        <taxon>Chamaesiphon</taxon>
    </lineage>
</organism>
<dbReference type="SUPFAM" id="SSF47413">
    <property type="entry name" value="lambda repressor-like DNA-binding domains"/>
    <property type="match status" value="1"/>
</dbReference>
<accession>K9UQP7</accession>
<dbReference type="SMART" id="SM00530">
    <property type="entry name" value="HTH_XRE"/>
    <property type="match status" value="1"/>
</dbReference>
<dbReference type="RefSeq" id="WP_015162646.1">
    <property type="nucleotide sequence ID" value="NC_019697.1"/>
</dbReference>
<dbReference type="Proteomes" id="UP000010366">
    <property type="component" value="Chromosome"/>
</dbReference>
<gene>
    <name evidence="2" type="ORF">Cha6605_5712</name>
</gene>
<protein>
    <submittedName>
        <fullName evidence="2">Putative transcriptional regulator</fullName>
    </submittedName>
</protein>
<dbReference type="eggNOG" id="COG2944">
    <property type="taxonomic scope" value="Bacteria"/>
</dbReference>
<dbReference type="Gene3D" id="1.10.260.40">
    <property type="entry name" value="lambda repressor-like DNA-binding domains"/>
    <property type="match status" value="1"/>
</dbReference>
<dbReference type="KEGG" id="cmp:Cha6605_5712"/>
<evidence type="ECO:0000313" key="3">
    <source>
        <dbReference type="Proteomes" id="UP000010366"/>
    </source>
</evidence>
<dbReference type="OrthoDB" id="461984at2"/>
<dbReference type="AlphaFoldDB" id="K9UQP7"/>
<dbReference type="GO" id="GO:0003677">
    <property type="term" value="F:DNA binding"/>
    <property type="evidence" value="ECO:0007669"/>
    <property type="project" value="InterPro"/>
</dbReference>